<comment type="caution">
    <text evidence="5">The sequence shown here is derived from an EMBL/GenBank/DDBJ whole genome shotgun (WGS) entry which is preliminary data.</text>
</comment>
<evidence type="ECO:0000259" key="4">
    <source>
        <dbReference type="Pfam" id="PF05433"/>
    </source>
</evidence>
<dbReference type="PANTHER" id="PTHR35603">
    <property type="match status" value="1"/>
</dbReference>
<evidence type="ECO:0000256" key="1">
    <source>
        <dbReference type="ARBA" id="ARBA00004370"/>
    </source>
</evidence>
<feature type="signal peptide" evidence="3">
    <location>
        <begin position="1"/>
        <end position="22"/>
    </location>
</feature>
<proteinExistence type="predicted"/>
<accession>A0A917CDZ5</accession>
<protein>
    <recommendedName>
        <fullName evidence="4">Glycine zipper 2TM domain-containing protein</fullName>
    </recommendedName>
</protein>
<keyword evidence="6" id="KW-1185">Reference proteome</keyword>
<dbReference type="InterPro" id="IPR008816">
    <property type="entry name" value="Gly_zipper_2TM_dom"/>
</dbReference>
<keyword evidence="2" id="KW-0472">Membrane</keyword>
<evidence type="ECO:0000256" key="2">
    <source>
        <dbReference type="ARBA" id="ARBA00023136"/>
    </source>
</evidence>
<feature type="domain" description="Glycine zipper 2TM" evidence="4">
    <location>
        <begin position="95"/>
        <end position="134"/>
    </location>
</feature>
<name>A0A917CDZ5_9GAMM</name>
<organism evidence="5 6">
    <name type="scientific">Arenimonas maotaiensis</name>
    <dbReference type="NCBI Taxonomy" id="1446479"/>
    <lineage>
        <taxon>Bacteria</taxon>
        <taxon>Pseudomonadati</taxon>
        <taxon>Pseudomonadota</taxon>
        <taxon>Gammaproteobacteria</taxon>
        <taxon>Lysobacterales</taxon>
        <taxon>Lysobacteraceae</taxon>
        <taxon>Arenimonas</taxon>
    </lineage>
</organism>
<evidence type="ECO:0000313" key="5">
    <source>
        <dbReference type="EMBL" id="GGF85957.1"/>
    </source>
</evidence>
<reference evidence="5" key="1">
    <citation type="journal article" date="2014" name="Int. J. Syst. Evol. Microbiol.">
        <title>Complete genome sequence of Corynebacterium casei LMG S-19264T (=DSM 44701T), isolated from a smear-ripened cheese.</title>
        <authorList>
            <consortium name="US DOE Joint Genome Institute (JGI-PGF)"/>
            <person name="Walter F."/>
            <person name="Albersmeier A."/>
            <person name="Kalinowski J."/>
            <person name="Ruckert C."/>
        </authorList>
    </citation>
    <scope>NUCLEOTIDE SEQUENCE</scope>
    <source>
        <strain evidence="5">CGMCC 1.12726</strain>
    </source>
</reference>
<evidence type="ECO:0000256" key="3">
    <source>
        <dbReference type="SAM" id="SignalP"/>
    </source>
</evidence>
<comment type="subcellular location">
    <subcellularLocation>
        <location evidence="1">Membrane</location>
    </subcellularLocation>
</comment>
<dbReference type="Pfam" id="PF05433">
    <property type="entry name" value="Rick_17kDa_Anti"/>
    <property type="match status" value="1"/>
</dbReference>
<keyword evidence="3" id="KW-0732">Signal</keyword>
<evidence type="ECO:0000313" key="6">
    <source>
        <dbReference type="Proteomes" id="UP000632858"/>
    </source>
</evidence>
<gene>
    <name evidence="5" type="ORF">GCM10010960_04990</name>
</gene>
<feature type="chain" id="PRO_5037010639" description="Glycine zipper 2TM domain-containing protein" evidence="3">
    <location>
        <begin position="23"/>
        <end position="204"/>
    </location>
</feature>
<sequence length="204" mass="23301">MKRLTLSTLAIATALFAAQASAGDRYDRYDDRYDRQARYDDRYDSRHDGRYDRGNAYGRWDTARVVRVERIGGYGRDYGPQCRTRYGGRDDGSDGAVLGAIVGGALGHQTGKGDGRIAATVAGATIGGLIGHSIDRNDRGDRDRQYVECRSDRDYDRRRDADFRVTYRYDGRLYTTVMPYHPGRTIRVRVDAYPRGDYRYGYRY</sequence>
<dbReference type="AlphaFoldDB" id="A0A917CDZ5"/>
<dbReference type="EMBL" id="BMFO01000001">
    <property type="protein sequence ID" value="GGF85957.1"/>
    <property type="molecule type" value="Genomic_DNA"/>
</dbReference>
<dbReference type="RefSeq" id="WP_188447399.1">
    <property type="nucleotide sequence ID" value="NZ_BMFO01000001.1"/>
</dbReference>
<reference evidence="5" key="2">
    <citation type="submission" date="2020-09" db="EMBL/GenBank/DDBJ databases">
        <authorList>
            <person name="Sun Q."/>
            <person name="Zhou Y."/>
        </authorList>
    </citation>
    <scope>NUCLEOTIDE SEQUENCE</scope>
    <source>
        <strain evidence="5">CGMCC 1.12726</strain>
    </source>
</reference>
<dbReference type="Proteomes" id="UP000632858">
    <property type="component" value="Unassembled WGS sequence"/>
</dbReference>
<dbReference type="PANTHER" id="PTHR35603:SF2">
    <property type="entry name" value="OUTER MEMBRANE LIPOPROTEIN"/>
    <property type="match status" value="1"/>
</dbReference>
<dbReference type="GO" id="GO:0019867">
    <property type="term" value="C:outer membrane"/>
    <property type="evidence" value="ECO:0007669"/>
    <property type="project" value="InterPro"/>
</dbReference>
<dbReference type="InterPro" id="IPR051407">
    <property type="entry name" value="Bact_OM_lipoprot/Surf_antigen"/>
</dbReference>